<dbReference type="InterPro" id="IPR011009">
    <property type="entry name" value="Kinase-like_dom_sf"/>
</dbReference>
<dbReference type="InterPro" id="IPR004119">
    <property type="entry name" value="EcKL"/>
</dbReference>
<dbReference type="EMBL" id="VTPC01091064">
    <property type="protein sequence ID" value="KAF2879853.1"/>
    <property type="molecule type" value="Genomic_DNA"/>
</dbReference>
<dbReference type="SUPFAM" id="SSF56112">
    <property type="entry name" value="Protein kinase-like (PK-like)"/>
    <property type="match status" value="2"/>
</dbReference>
<protein>
    <recommendedName>
        <fullName evidence="1">CHK kinase-like domain-containing protein</fullName>
    </recommendedName>
</protein>
<dbReference type="PANTHER" id="PTHR11012">
    <property type="entry name" value="PROTEIN KINASE-LIKE DOMAIN-CONTAINING"/>
    <property type="match status" value="1"/>
</dbReference>
<gene>
    <name evidence="2" type="ORF">ILUMI_26310</name>
</gene>
<evidence type="ECO:0000313" key="2">
    <source>
        <dbReference type="EMBL" id="KAF2879853.1"/>
    </source>
</evidence>
<dbReference type="OrthoDB" id="190089at2759"/>
<reference evidence="2" key="1">
    <citation type="submission" date="2019-08" db="EMBL/GenBank/DDBJ databases">
        <title>The genome of the North American firefly Photinus pyralis.</title>
        <authorList>
            <consortium name="Photinus pyralis genome working group"/>
            <person name="Fallon T.R."/>
            <person name="Sander Lower S.E."/>
            <person name="Weng J.-K."/>
        </authorList>
    </citation>
    <scope>NUCLEOTIDE SEQUENCE</scope>
    <source>
        <strain evidence="2">TRF0915ILg1</strain>
        <tissue evidence="2">Whole body</tissue>
    </source>
</reference>
<organism evidence="2 3">
    <name type="scientific">Ignelater luminosus</name>
    <name type="common">Cucubano</name>
    <name type="synonym">Pyrophorus luminosus</name>
    <dbReference type="NCBI Taxonomy" id="2038154"/>
    <lineage>
        <taxon>Eukaryota</taxon>
        <taxon>Metazoa</taxon>
        <taxon>Ecdysozoa</taxon>
        <taxon>Arthropoda</taxon>
        <taxon>Hexapoda</taxon>
        <taxon>Insecta</taxon>
        <taxon>Pterygota</taxon>
        <taxon>Neoptera</taxon>
        <taxon>Endopterygota</taxon>
        <taxon>Coleoptera</taxon>
        <taxon>Polyphaga</taxon>
        <taxon>Elateriformia</taxon>
        <taxon>Elateroidea</taxon>
        <taxon>Elateridae</taxon>
        <taxon>Agrypninae</taxon>
        <taxon>Pyrophorini</taxon>
        <taxon>Ignelater</taxon>
    </lineage>
</organism>
<keyword evidence="3" id="KW-1185">Reference proteome</keyword>
<proteinExistence type="predicted"/>
<feature type="domain" description="CHK kinase-like" evidence="1">
    <location>
        <begin position="86"/>
        <end position="266"/>
    </location>
</feature>
<dbReference type="Pfam" id="PF02958">
    <property type="entry name" value="EcKL"/>
    <property type="match status" value="2"/>
</dbReference>
<evidence type="ECO:0000259" key="1">
    <source>
        <dbReference type="SMART" id="SM00587"/>
    </source>
</evidence>
<evidence type="ECO:0000313" key="3">
    <source>
        <dbReference type="Proteomes" id="UP000801492"/>
    </source>
</evidence>
<dbReference type="AlphaFoldDB" id="A0A8K0FZ23"/>
<sequence>MPTSAEVFLLVKKYLNMENLTVLDCSETCENAIQIQILTENKEQHQVTFVTRQFINYFQLEYQEEEKYPSFGSTLIPCYFKKGNLYIPEEFNVLIQLKSFNLDEIKLVLKTLAKCHAESIYLEEKNSGKCNLIDEYPRLQKTNKILESYLFKTLNSLIDLLPEDKLTHQEFKHNLTTIITEIINKENQFRKVLCHGYLSDDTILFKCKNEIPVECKFMNFNQQHYNLPIYDVLHFIYMVTNMEFRKEYLNELLEFYYNCLKINLYKKDLNIENILPLEQDFEASINYILPLIKLQTTCIRLVQYLKPELQKKCFEDTQLFINTFKNDEEYKQSVMSHLKDLRNIVINPGLTLEDIYRVIKNKIGDQKCSLLNYELIPIGEVSGFFGEHKKLKIKIHVNNETQTLNFFVKFTPKGEAQKSIADDCGSFYKENFFYRHFVPMVRKFGATIINECTVPCYFTRLNDVLVFEDLNICNYGILNHRQPLDFEVVEIVVKQMAKLHASSIILEEKMSEQTKTKFYLKEQYRDGLEESFFTRKENHQGGISMKISIEGIPDQIDLSPDDGSILSNGEFKKKIEKIYERVYELAKPSEEFRNTLCHGDPWVNNILVQKVDGKPTDAKLIDFQLMRYCPPAQDLLGFIYLTTNRKFRHNHLDEILEIYYKEFSRSLEINGFDPEKIYSRDVFRKSIEYMRPQAVGQTVIYYHICVTNPELMADYTADEAKMRQIFLEDRRDFVAEMYDRDPIYKERNREAIEDLRDICAKYF</sequence>
<feature type="domain" description="CHK kinase-like" evidence="1">
    <location>
        <begin position="465"/>
        <end position="669"/>
    </location>
</feature>
<comment type="caution">
    <text evidence="2">The sequence shown here is derived from an EMBL/GenBank/DDBJ whole genome shotgun (WGS) entry which is preliminary data.</text>
</comment>
<dbReference type="Proteomes" id="UP000801492">
    <property type="component" value="Unassembled WGS sequence"/>
</dbReference>
<dbReference type="InterPro" id="IPR015897">
    <property type="entry name" value="CHK_kinase-like"/>
</dbReference>
<name>A0A8K0FZ23_IGNLU</name>
<dbReference type="SMART" id="SM00587">
    <property type="entry name" value="CHK"/>
    <property type="match status" value="2"/>
</dbReference>
<accession>A0A8K0FZ23</accession>
<dbReference type="PANTHER" id="PTHR11012:SF48">
    <property type="entry name" value="CHK KINASE-LIKE DOMAIN-CONTAINING PROTEIN-RELATED"/>
    <property type="match status" value="1"/>
</dbReference>
<dbReference type="Gene3D" id="3.90.1200.10">
    <property type="match status" value="1"/>
</dbReference>